<dbReference type="InterPro" id="IPR000055">
    <property type="entry name" value="Restrct_endonuc_typeI_TRD"/>
</dbReference>
<dbReference type="CDD" id="cd17253">
    <property type="entry name" value="RMtype1_S_Eco933I-TRD2-CR2_like"/>
    <property type="match status" value="1"/>
</dbReference>
<dbReference type="PANTHER" id="PTHR30408:SF12">
    <property type="entry name" value="TYPE I RESTRICTION ENZYME MJAVIII SPECIFICITY SUBUNIT"/>
    <property type="match status" value="1"/>
</dbReference>
<dbReference type="GO" id="GO:0004519">
    <property type="term" value="F:endonuclease activity"/>
    <property type="evidence" value="ECO:0007669"/>
    <property type="project" value="UniProtKB-KW"/>
</dbReference>
<keyword evidence="5" id="KW-0540">Nuclease</keyword>
<evidence type="ECO:0000313" key="5">
    <source>
        <dbReference type="EMBL" id="MDV2481936.1"/>
    </source>
</evidence>
<dbReference type="EMBL" id="WBKO01000001">
    <property type="protein sequence ID" value="MDV2481936.1"/>
    <property type="molecule type" value="Genomic_DNA"/>
</dbReference>
<accession>A0ABU3X1V1</accession>
<name>A0ABU3X1V1_9EURY</name>
<comment type="similarity">
    <text evidence="1">Belongs to the type-I restriction system S methylase family.</text>
</comment>
<dbReference type="InterPro" id="IPR052021">
    <property type="entry name" value="Type-I_RS_S_subunit"/>
</dbReference>
<sequence length="394" mass="44727">MSVRNSVPLVEVAEVFNGKTPSKSEQRSRGHPVLKIKDVSDLGEFRGTFDSFIDPELADAYANKQLREGDTLILNAAHNANYVASKTFRVQRPTVGAFATGEWLVLRPVESRLDPGFMFHWVNSPDTRRAIRDMVKGIHLYPKDVARLRISLPPLPEQRRIAEILDKADALRTKRRAALAQLDTLIQSIFLDLFGDPATNPKRWPKRAFGEVCETRLGKMLDQKQQTGKHRRPYLRNANVQWFRFDITSLFEMDFDDDDRRIFRLQSGDLLICEGGEPGRAAVWRGELEECYFQKALHRARPNPNLALAEYLAWLLWFLNQAGMLSGVTSATIAHLTGEKLAVLPTMLPPLSLQQEFANRVTSIENVEASFQTSLHRLDGMFASLQHCAFRGDL</sequence>
<keyword evidence="3" id="KW-0238">DNA-binding</keyword>
<proteinExistence type="inferred from homology"/>
<evidence type="ECO:0000259" key="4">
    <source>
        <dbReference type="Pfam" id="PF01420"/>
    </source>
</evidence>
<dbReference type="InterPro" id="IPR044946">
    <property type="entry name" value="Restrct_endonuc_typeI_TRD_sf"/>
</dbReference>
<keyword evidence="5" id="KW-0378">Hydrolase</keyword>
<dbReference type="Gene3D" id="3.90.220.20">
    <property type="entry name" value="DNA methylase specificity domains"/>
    <property type="match status" value="2"/>
</dbReference>
<evidence type="ECO:0000256" key="2">
    <source>
        <dbReference type="ARBA" id="ARBA00022747"/>
    </source>
</evidence>
<gene>
    <name evidence="5" type="ORF">F8E02_07910</name>
</gene>
<feature type="domain" description="Type I restriction modification DNA specificity" evidence="4">
    <location>
        <begin position="201"/>
        <end position="366"/>
    </location>
</feature>
<keyword evidence="6" id="KW-1185">Reference proteome</keyword>
<dbReference type="Pfam" id="PF01420">
    <property type="entry name" value="Methylase_S"/>
    <property type="match status" value="2"/>
</dbReference>
<dbReference type="Proteomes" id="UP001281203">
    <property type="component" value="Unassembled WGS sequence"/>
</dbReference>
<evidence type="ECO:0000256" key="1">
    <source>
        <dbReference type="ARBA" id="ARBA00010923"/>
    </source>
</evidence>
<evidence type="ECO:0000256" key="3">
    <source>
        <dbReference type="ARBA" id="ARBA00023125"/>
    </source>
</evidence>
<feature type="domain" description="Type I restriction modification DNA specificity" evidence="4">
    <location>
        <begin position="7"/>
        <end position="177"/>
    </location>
</feature>
<dbReference type="RefSeq" id="WP_317064956.1">
    <property type="nucleotide sequence ID" value="NZ_WBKO01000001.1"/>
</dbReference>
<protein>
    <submittedName>
        <fullName evidence="5">Restriction endonuclease</fullName>
    </submittedName>
</protein>
<dbReference type="SUPFAM" id="SSF116734">
    <property type="entry name" value="DNA methylase specificity domain"/>
    <property type="match status" value="2"/>
</dbReference>
<organism evidence="5 6">
    <name type="scientific">Methanoculleus caldifontis</name>
    <dbReference type="NCBI Taxonomy" id="2651577"/>
    <lineage>
        <taxon>Archaea</taxon>
        <taxon>Methanobacteriati</taxon>
        <taxon>Methanobacteriota</taxon>
        <taxon>Stenosarchaea group</taxon>
        <taxon>Methanomicrobia</taxon>
        <taxon>Methanomicrobiales</taxon>
        <taxon>Methanomicrobiaceae</taxon>
        <taxon>Methanoculleus</taxon>
    </lineage>
</organism>
<keyword evidence="2" id="KW-0680">Restriction system</keyword>
<evidence type="ECO:0000313" key="6">
    <source>
        <dbReference type="Proteomes" id="UP001281203"/>
    </source>
</evidence>
<comment type="caution">
    <text evidence="5">The sequence shown here is derived from an EMBL/GenBank/DDBJ whole genome shotgun (WGS) entry which is preliminary data.</text>
</comment>
<reference evidence="5 6" key="1">
    <citation type="submission" date="2019-10" db="EMBL/GenBank/DDBJ databases">
        <title>Isolation and characterization of Methanoculleus sp. Wushi-C6 from a hot spring well.</title>
        <authorList>
            <person name="Chen S.-C."/>
            <person name="Lan Z.-H."/>
            <person name="You Y.-T."/>
            <person name="Lai M.-C."/>
        </authorList>
    </citation>
    <scope>NUCLEOTIDE SEQUENCE [LARGE SCALE GENOMIC DNA]</scope>
    <source>
        <strain evidence="5 6">Wushi-C6</strain>
    </source>
</reference>
<dbReference type="PANTHER" id="PTHR30408">
    <property type="entry name" value="TYPE-1 RESTRICTION ENZYME ECOKI SPECIFICITY PROTEIN"/>
    <property type="match status" value="1"/>
</dbReference>
<keyword evidence="5" id="KW-0255">Endonuclease</keyword>